<gene>
    <name evidence="2" type="ORF">Dac01nite_15990</name>
</gene>
<keyword evidence="1" id="KW-0812">Transmembrane</keyword>
<comment type="caution">
    <text evidence="2">The sequence shown here is derived from an EMBL/GenBank/DDBJ whole genome shotgun (WGS) entry which is preliminary data.</text>
</comment>
<evidence type="ECO:0000313" key="3">
    <source>
        <dbReference type="Proteomes" id="UP000652354"/>
    </source>
</evidence>
<dbReference type="RefSeq" id="WP_203655670.1">
    <property type="nucleotide sequence ID" value="NZ_BONR01000003.1"/>
</dbReference>
<feature type="transmembrane region" description="Helical" evidence="1">
    <location>
        <begin position="58"/>
        <end position="88"/>
    </location>
</feature>
<dbReference type="Pfam" id="PF13160">
    <property type="entry name" value="DUF3995"/>
    <property type="match status" value="1"/>
</dbReference>
<dbReference type="AlphaFoldDB" id="A0A919Q265"/>
<feature type="transmembrane region" description="Helical" evidence="1">
    <location>
        <begin position="95"/>
        <end position="117"/>
    </location>
</feature>
<dbReference type="InterPro" id="IPR025058">
    <property type="entry name" value="DUF3995"/>
</dbReference>
<dbReference type="EMBL" id="BONR01000003">
    <property type="protein sequence ID" value="GIG54847.1"/>
    <property type="molecule type" value="Genomic_DNA"/>
</dbReference>
<organism evidence="2 3">
    <name type="scientific">Demequina activiva</name>
    <dbReference type="NCBI Taxonomy" id="1582364"/>
    <lineage>
        <taxon>Bacteria</taxon>
        <taxon>Bacillati</taxon>
        <taxon>Actinomycetota</taxon>
        <taxon>Actinomycetes</taxon>
        <taxon>Micrococcales</taxon>
        <taxon>Demequinaceae</taxon>
        <taxon>Demequina</taxon>
    </lineage>
</organism>
<proteinExistence type="predicted"/>
<evidence type="ECO:0000256" key="1">
    <source>
        <dbReference type="SAM" id="Phobius"/>
    </source>
</evidence>
<keyword evidence="3" id="KW-1185">Reference proteome</keyword>
<evidence type="ECO:0000313" key="2">
    <source>
        <dbReference type="EMBL" id="GIG54847.1"/>
    </source>
</evidence>
<dbReference type="Proteomes" id="UP000652354">
    <property type="component" value="Unassembled WGS sequence"/>
</dbReference>
<feature type="transmembrane region" description="Helical" evidence="1">
    <location>
        <begin position="195"/>
        <end position="213"/>
    </location>
</feature>
<keyword evidence="1" id="KW-0472">Membrane</keyword>
<keyword evidence="1" id="KW-1133">Transmembrane helix</keyword>
<feature type="transmembrane region" description="Helical" evidence="1">
    <location>
        <begin position="123"/>
        <end position="142"/>
    </location>
</feature>
<sequence>MAAWAAAIILVGIGIAHSALGEAQILRPLLASRTWSIPAIPRGAIDRLLRFAWHLTTLAWWALAATLVGVPVAVTFAATCLSAAAIILAVLPGHLAWPGFLAAGLLALGSAGMLPAWLLGSVVAVAVVVALVAAGFHVAWTLGSRRGVANVVPQRSDGGERTFVPGPVPTVGVAVLLTVYAILVLLSASGEPAGWARWLLIAALVVLSLRVIGDGRWMGVTKRVRDTGFARADDRWWTPAAALLATGAAAALALG</sequence>
<accession>A0A919Q265</accession>
<reference evidence="2" key="1">
    <citation type="submission" date="2021-01" db="EMBL/GenBank/DDBJ databases">
        <title>Whole genome shotgun sequence of Demequina activiva NBRC 110675.</title>
        <authorList>
            <person name="Komaki H."/>
            <person name="Tamura T."/>
        </authorList>
    </citation>
    <scope>NUCLEOTIDE SEQUENCE</scope>
    <source>
        <strain evidence="2">NBRC 110675</strain>
    </source>
</reference>
<protein>
    <submittedName>
        <fullName evidence="2">Uncharacterized protein</fullName>
    </submittedName>
</protein>
<feature type="transmembrane region" description="Helical" evidence="1">
    <location>
        <begin position="163"/>
        <end position="183"/>
    </location>
</feature>
<name>A0A919Q265_9MICO</name>